<reference evidence="2 3" key="1">
    <citation type="journal article" date="2023" name="Plants (Basel)">
        <title>Bridging the Gap: Combining Genomics and Transcriptomics Approaches to Understand Stylosanthes scabra, an Orphan Legume from the Brazilian Caatinga.</title>
        <authorList>
            <person name="Ferreira-Neto J.R.C."/>
            <person name="da Silva M.D."/>
            <person name="Binneck E."/>
            <person name="de Melo N.F."/>
            <person name="da Silva R.H."/>
            <person name="de Melo A.L.T.M."/>
            <person name="Pandolfi V."/>
            <person name="Bustamante F.O."/>
            <person name="Brasileiro-Vidal A.C."/>
            <person name="Benko-Iseppon A.M."/>
        </authorList>
    </citation>
    <scope>NUCLEOTIDE SEQUENCE [LARGE SCALE GENOMIC DNA]</scope>
    <source>
        <tissue evidence="2">Leaves</tissue>
    </source>
</reference>
<dbReference type="EMBL" id="JASCZI010030250">
    <property type="protein sequence ID" value="MED6119828.1"/>
    <property type="molecule type" value="Genomic_DNA"/>
</dbReference>
<gene>
    <name evidence="2" type="ORF">PIB30_015348</name>
</gene>
<name>A0ABU6R789_9FABA</name>
<dbReference type="Proteomes" id="UP001341840">
    <property type="component" value="Unassembled WGS sequence"/>
</dbReference>
<proteinExistence type="predicted"/>
<protein>
    <submittedName>
        <fullName evidence="2">Uncharacterized protein</fullName>
    </submittedName>
</protein>
<evidence type="ECO:0000313" key="2">
    <source>
        <dbReference type="EMBL" id="MED6119828.1"/>
    </source>
</evidence>
<feature type="region of interest" description="Disordered" evidence="1">
    <location>
        <begin position="87"/>
        <end position="109"/>
    </location>
</feature>
<accession>A0ABU6R789</accession>
<evidence type="ECO:0000313" key="3">
    <source>
        <dbReference type="Proteomes" id="UP001341840"/>
    </source>
</evidence>
<evidence type="ECO:0000256" key="1">
    <source>
        <dbReference type="SAM" id="MobiDB-lite"/>
    </source>
</evidence>
<sequence>MFSAASISTSSCRLLWDVWHSSCRLFKKTEKFNTQTDTGYKDDKWIRRMSLKLQLRYGNESISMTIRSTKVLNDQARFGQRLNQFTKRNGQASLTTAMSKRQRGSQGLL</sequence>
<keyword evidence="3" id="KW-1185">Reference proteome</keyword>
<organism evidence="2 3">
    <name type="scientific">Stylosanthes scabra</name>
    <dbReference type="NCBI Taxonomy" id="79078"/>
    <lineage>
        <taxon>Eukaryota</taxon>
        <taxon>Viridiplantae</taxon>
        <taxon>Streptophyta</taxon>
        <taxon>Embryophyta</taxon>
        <taxon>Tracheophyta</taxon>
        <taxon>Spermatophyta</taxon>
        <taxon>Magnoliopsida</taxon>
        <taxon>eudicotyledons</taxon>
        <taxon>Gunneridae</taxon>
        <taxon>Pentapetalae</taxon>
        <taxon>rosids</taxon>
        <taxon>fabids</taxon>
        <taxon>Fabales</taxon>
        <taxon>Fabaceae</taxon>
        <taxon>Papilionoideae</taxon>
        <taxon>50 kb inversion clade</taxon>
        <taxon>dalbergioids sensu lato</taxon>
        <taxon>Dalbergieae</taxon>
        <taxon>Pterocarpus clade</taxon>
        <taxon>Stylosanthes</taxon>
    </lineage>
</organism>
<comment type="caution">
    <text evidence="2">The sequence shown here is derived from an EMBL/GenBank/DDBJ whole genome shotgun (WGS) entry which is preliminary data.</text>
</comment>